<feature type="domain" description="Nucleoside phosphorylase" evidence="7">
    <location>
        <begin position="15"/>
        <end position="213"/>
    </location>
</feature>
<dbReference type="CDD" id="cd17767">
    <property type="entry name" value="UP_EcUdp-like"/>
    <property type="match status" value="1"/>
</dbReference>
<dbReference type="PROSITE" id="PS01232">
    <property type="entry name" value="PNP_UDP_1"/>
    <property type="match status" value="1"/>
</dbReference>
<gene>
    <name evidence="8" type="ORF">UR53_C0004G0011</name>
</gene>
<dbReference type="InterPro" id="IPR018016">
    <property type="entry name" value="Nucleoside_phosphorylase_CS"/>
</dbReference>
<evidence type="ECO:0000313" key="9">
    <source>
        <dbReference type="Proteomes" id="UP000034927"/>
    </source>
</evidence>
<evidence type="ECO:0000259" key="7">
    <source>
        <dbReference type="Pfam" id="PF01048"/>
    </source>
</evidence>
<dbReference type="GO" id="GO:0005829">
    <property type="term" value="C:cytosol"/>
    <property type="evidence" value="ECO:0007669"/>
    <property type="project" value="TreeGrafter"/>
</dbReference>
<dbReference type="Proteomes" id="UP000034927">
    <property type="component" value="Unassembled WGS sequence"/>
</dbReference>
<accession>A0A0G0AQJ6</accession>
<dbReference type="GO" id="GO:0004850">
    <property type="term" value="F:uridine phosphorylase activity"/>
    <property type="evidence" value="ECO:0007669"/>
    <property type="project" value="UniProtKB-EC"/>
</dbReference>
<name>A0A0G0AQJ6_9BACT</name>
<evidence type="ECO:0000256" key="1">
    <source>
        <dbReference type="ARBA" id="ARBA00010456"/>
    </source>
</evidence>
<dbReference type="Gene3D" id="3.40.50.1580">
    <property type="entry name" value="Nucleoside phosphorylase domain"/>
    <property type="match status" value="1"/>
</dbReference>
<dbReference type="AlphaFoldDB" id="A0A0G0AQJ6"/>
<comment type="similarity">
    <text evidence="1">Belongs to the PNP/UDP phosphorylase family.</text>
</comment>
<reference evidence="8 9" key="1">
    <citation type="journal article" date="2015" name="Nature">
        <title>rRNA introns, odd ribosomes, and small enigmatic genomes across a large radiation of phyla.</title>
        <authorList>
            <person name="Brown C.T."/>
            <person name="Hug L.A."/>
            <person name="Thomas B.C."/>
            <person name="Sharon I."/>
            <person name="Castelle C.J."/>
            <person name="Singh A."/>
            <person name="Wilkins M.J."/>
            <person name="Williams K.H."/>
            <person name="Banfield J.F."/>
        </authorList>
    </citation>
    <scope>NUCLEOTIDE SEQUENCE [LARGE SCALE GENOMIC DNA]</scope>
</reference>
<dbReference type="EC" id="2.4.2.3" evidence="2"/>
<dbReference type="EMBL" id="LBPO01000004">
    <property type="protein sequence ID" value="KKP59258.1"/>
    <property type="molecule type" value="Genomic_DNA"/>
</dbReference>
<dbReference type="PANTHER" id="PTHR43691">
    <property type="entry name" value="URIDINE PHOSPHORYLASE"/>
    <property type="match status" value="1"/>
</dbReference>
<evidence type="ECO:0000256" key="3">
    <source>
        <dbReference type="ARBA" id="ARBA00021980"/>
    </source>
</evidence>
<dbReference type="PANTHER" id="PTHR43691:SF11">
    <property type="entry name" value="FI09636P-RELATED"/>
    <property type="match status" value="1"/>
</dbReference>
<dbReference type="InterPro" id="IPR000845">
    <property type="entry name" value="Nucleoside_phosphorylase_d"/>
</dbReference>
<comment type="caution">
    <text evidence="8">The sequence shown here is derived from an EMBL/GenBank/DDBJ whole genome shotgun (WGS) entry which is preliminary data.</text>
</comment>
<protein>
    <recommendedName>
        <fullName evidence="3">Uridine phosphorylase</fullName>
        <ecNumber evidence="2">2.4.2.3</ecNumber>
    </recommendedName>
</protein>
<proteinExistence type="inferred from homology"/>
<evidence type="ECO:0000256" key="4">
    <source>
        <dbReference type="ARBA" id="ARBA00022676"/>
    </source>
</evidence>
<organism evidence="8 9">
    <name type="scientific">Candidatus Magasanikbacteria bacterium GW2011_GWC2_34_16</name>
    <dbReference type="NCBI Taxonomy" id="1619045"/>
    <lineage>
        <taxon>Bacteria</taxon>
        <taxon>Candidatus Magasanikiibacteriota</taxon>
    </lineage>
</organism>
<dbReference type="SUPFAM" id="SSF53167">
    <property type="entry name" value="Purine and uridine phosphorylases"/>
    <property type="match status" value="1"/>
</dbReference>
<comment type="catalytic activity">
    <reaction evidence="6">
        <text>uridine + phosphate = alpha-D-ribose 1-phosphate + uracil</text>
        <dbReference type="Rhea" id="RHEA:24388"/>
        <dbReference type="ChEBI" id="CHEBI:16704"/>
        <dbReference type="ChEBI" id="CHEBI:17568"/>
        <dbReference type="ChEBI" id="CHEBI:43474"/>
        <dbReference type="ChEBI" id="CHEBI:57720"/>
        <dbReference type="EC" id="2.4.2.3"/>
    </reaction>
</comment>
<keyword evidence="4" id="KW-0328">Glycosyltransferase</keyword>
<dbReference type="PATRIC" id="fig|1619045.3.peg.296"/>
<dbReference type="GO" id="GO:0009164">
    <property type="term" value="P:nucleoside catabolic process"/>
    <property type="evidence" value="ECO:0007669"/>
    <property type="project" value="UniProtKB-ARBA"/>
</dbReference>
<evidence type="ECO:0000256" key="6">
    <source>
        <dbReference type="ARBA" id="ARBA00048447"/>
    </source>
</evidence>
<evidence type="ECO:0000313" key="8">
    <source>
        <dbReference type="EMBL" id="KKP59258.1"/>
    </source>
</evidence>
<evidence type="ECO:0000256" key="2">
    <source>
        <dbReference type="ARBA" id="ARBA00011888"/>
    </source>
</evidence>
<keyword evidence="5" id="KW-0808">Transferase</keyword>
<sequence>MQLHLKINNKDISPYVLLPGDLKRVNYIGKFLNDFRIIADNREFRIGVGTYQNRKITVCSTGIGGPSTAIAVEELINAGAKYLVRVGTCGGAWRKEITLGSTVIPTAAVRDEGTTDEYILKGFPAVANFDLVQKLVVSAQKNSCQYFVGINRSHDAFYGSVNSITKWGDYLLDGRWKNFDTPILSSDMECATLFVIASLKNVAAAAILAVNANPELLCERVLGKELVVATEVDEGVTKNIIDKTIQVALQALSTI</sequence>
<dbReference type="InterPro" id="IPR035994">
    <property type="entry name" value="Nucleoside_phosphorylase_sf"/>
</dbReference>
<evidence type="ECO:0000256" key="5">
    <source>
        <dbReference type="ARBA" id="ARBA00022679"/>
    </source>
</evidence>
<dbReference type="Pfam" id="PF01048">
    <property type="entry name" value="PNP_UDP_1"/>
    <property type="match status" value="1"/>
</dbReference>